<accession>A0A9R0K9X3</accession>
<feature type="region of interest" description="Disordered" evidence="1">
    <location>
        <begin position="56"/>
        <end position="86"/>
    </location>
</feature>
<evidence type="ECO:0000313" key="2">
    <source>
        <dbReference type="Proteomes" id="UP000813463"/>
    </source>
</evidence>
<feature type="compositionally biased region" description="Basic and acidic residues" evidence="1">
    <location>
        <begin position="336"/>
        <end position="347"/>
    </location>
</feature>
<evidence type="ECO:0000256" key="1">
    <source>
        <dbReference type="SAM" id="MobiDB-lite"/>
    </source>
</evidence>
<dbReference type="PANTHER" id="PTHR34945">
    <property type="entry name" value="2-OXOGLUTARATE (2OG) AND FE(II)-DEPENDENT OXYGENASE SUPERFAMILY PROTEIN"/>
    <property type="match status" value="1"/>
</dbReference>
<evidence type="ECO:0000313" key="3">
    <source>
        <dbReference type="RefSeq" id="XP_021862785.2"/>
    </source>
</evidence>
<reference evidence="2" key="1">
    <citation type="journal article" date="2021" name="Nat. Commun.">
        <title>Genomic analyses provide insights into spinach domestication and the genetic basis of agronomic traits.</title>
        <authorList>
            <person name="Cai X."/>
            <person name="Sun X."/>
            <person name="Xu C."/>
            <person name="Sun H."/>
            <person name="Wang X."/>
            <person name="Ge C."/>
            <person name="Zhang Z."/>
            <person name="Wang Q."/>
            <person name="Fei Z."/>
            <person name="Jiao C."/>
            <person name="Wang Q."/>
        </authorList>
    </citation>
    <scope>NUCLEOTIDE SEQUENCE [LARGE SCALE GENOMIC DNA]</scope>
    <source>
        <strain evidence="2">cv. Varoflay</strain>
    </source>
</reference>
<sequence length="400" mass="43752">MASSSSTAQNPRHLLNHLYGGPTSAPPPTPSTQPSLSSSTSDAAADTLSRLLHRLPPSLSLPTRLSPRAPAKSSPHLPTLSLSSTSFPSSGVDSNLFELGYFQLTHHSITPKLAESAESESLSLFDLPLDEKLSSFPTDWPLGFNNDDDDDDDNDGDDHQTGSFCLDGQCSATNTAELSLASLKELTRELEKLGLEVVEKLASAVGFENPFREGGVVGPNKQSSLMWVTSPDGDKATARRVYPYVVGLQYQIRPMKWDLVSDSGSVSVEPQVGSVFVTLGDIAQVWSNGKLKKVRGRPAPAFGDIKSNISMTMLLTLPLESTVSPLLLVPNYTGEKEANNQQKDKDNQTINPNANSNDGNDVDNEDQRIFNSFSFEDYAWRVYHERLLFKDPLDRYRVIH</sequence>
<dbReference type="PANTHER" id="PTHR34945:SF2">
    <property type="entry name" value="2-OXOGLUTARATE (2OG) AND FE(II)-DEPENDENT OXYGENASE SUPERFAMILY PROTEIN"/>
    <property type="match status" value="1"/>
</dbReference>
<dbReference type="Proteomes" id="UP000813463">
    <property type="component" value="Chromosome 1"/>
</dbReference>
<dbReference type="AlphaFoldDB" id="A0A9R0K9X3"/>
<keyword evidence="2" id="KW-1185">Reference proteome</keyword>
<name>A0A9R0K9X3_SPIOL</name>
<feature type="compositionally biased region" description="Low complexity" evidence="1">
    <location>
        <begin position="32"/>
        <end position="44"/>
    </location>
</feature>
<protein>
    <submittedName>
        <fullName evidence="3">Gibberellin 2-beta-dioxygenase 2</fullName>
    </submittedName>
</protein>
<proteinExistence type="predicted"/>
<dbReference type="KEGG" id="soe:110801692"/>
<dbReference type="SUPFAM" id="SSF51197">
    <property type="entry name" value="Clavaminate synthase-like"/>
    <property type="match status" value="1"/>
</dbReference>
<dbReference type="GeneID" id="110801692"/>
<dbReference type="RefSeq" id="XP_021862785.2">
    <property type="nucleotide sequence ID" value="XM_022007093.2"/>
</dbReference>
<dbReference type="Gene3D" id="2.60.120.330">
    <property type="entry name" value="B-lactam Antibiotic, Isopenicillin N Synthase, Chain"/>
    <property type="match status" value="2"/>
</dbReference>
<dbReference type="InterPro" id="IPR027443">
    <property type="entry name" value="IPNS-like_sf"/>
</dbReference>
<feature type="compositionally biased region" description="Polar residues" evidence="1">
    <location>
        <begin position="348"/>
        <end position="359"/>
    </location>
</feature>
<reference evidence="3" key="2">
    <citation type="submission" date="2025-08" db="UniProtKB">
        <authorList>
            <consortium name="RefSeq"/>
        </authorList>
    </citation>
    <scope>IDENTIFICATION</scope>
    <source>
        <tissue evidence="3">Leaf</tissue>
    </source>
</reference>
<feature type="region of interest" description="Disordered" evidence="1">
    <location>
        <begin position="138"/>
        <end position="160"/>
    </location>
</feature>
<gene>
    <name evidence="3" type="primary">LOC110801692</name>
</gene>
<feature type="compositionally biased region" description="Acidic residues" evidence="1">
    <location>
        <begin position="146"/>
        <end position="156"/>
    </location>
</feature>
<feature type="region of interest" description="Disordered" evidence="1">
    <location>
        <begin position="336"/>
        <end position="363"/>
    </location>
</feature>
<feature type="compositionally biased region" description="Polar residues" evidence="1">
    <location>
        <begin position="1"/>
        <end position="10"/>
    </location>
</feature>
<feature type="region of interest" description="Disordered" evidence="1">
    <location>
        <begin position="1"/>
        <end position="44"/>
    </location>
</feature>
<organism evidence="2 3">
    <name type="scientific">Spinacia oleracea</name>
    <name type="common">Spinach</name>
    <dbReference type="NCBI Taxonomy" id="3562"/>
    <lineage>
        <taxon>Eukaryota</taxon>
        <taxon>Viridiplantae</taxon>
        <taxon>Streptophyta</taxon>
        <taxon>Embryophyta</taxon>
        <taxon>Tracheophyta</taxon>
        <taxon>Spermatophyta</taxon>
        <taxon>Magnoliopsida</taxon>
        <taxon>eudicotyledons</taxon>
        <taxon>Gunneridae</taxon>
        <taxon>Pentapetalae</taxon>
        <taxon>Caryophyllales</taxon>
        <taxon>Chenopodiaceae</taxon>
        <taxon>Chenopodioideae</taxon>
        <taxon>Anserineae</taxon>
        <taxon>Spinacia</taxon>
    </lineage>
</organism>